<feature type="region of interest" description="Disordered" evidence="2">
    <location>
        <begin position="149"/>
        <end position="202"/>
    </location>
</feature>
<dbReference type="Pfam" id="PF13920">
    <property type="entry name" value="zf-C3HC4_3"/>
    <property type="match status" value="1"/>
</dbReference>
<dbReference type="Gene3D" id="3.30.40.10">
    <property type="entry name" value="Zinc/RING finger domain, C3HC4 (zinc finger)"/>
    <property type="match status" value="1"/>
</dbReference>
<dbReference type="STRING" id="1157616.A0A1Z5TC65"/>
<feature type="compositionally biased region" description="Basic and acidic residues" evidence="2">
    <location>
        <begin position="751"/>
        <end position="768"/>
    </location>
</feature>
<dbReference type="GO" id="GO:0008270">
    <property type="term" value="F:zinc ion binding"/>
    <property type="evidence" value="ECO:0007669"/>
    <property type="project" value="UniProtKB-KW"/>
</dbReference>
<feature type="compositionally biased region" description="Basic and acidic residues" evidence="2">
    <location>
        <begin position="188"/>
        <end position="202"/>
    </location>
</feature>
<name>A0A1Z5TC65_HORWE</name>
<feature type="region of interest" description="Disordered" evidence="2">
    <location>
        <begin position="841"/>
        <end position="878"/>
    </location>
</feature>
<feature type="region of interest" description="Disordered" evidence="2">
    <location>
        <begin position="344"/>
        <end position="376"/>
    </location>
</feature>
<dbReference type="EMBL" id="MUNK01000072">
    <property type="protein sequence ID" value="OTA33627.1"/>
    <property type="molecule type" value="Genomic_DNA"/>
</dbReference>
<organism evidence="4 5">
    <name type="scientific">Hortaea werneckii EXF-2000</name>
    <dbReference type="NCBI Taxonomy" id="1157616"/>
    <lineage>
        <taxon>Eukaryota</taxon>
        <taxon>Fungi</taxon>
        <taxon>Dikarya</taxon>
        <taxon>Ascomycota</taxon>
        <taxon>Pezizomycotina</taxon>
        <taxon>Dothideomycetes</taxon>
        <taxon>Dothideomycetidae</taxon>
        <taxon>Mycosphaerellales</taxon>
        <taxon>Teratosphaeriaceae</taxon>
        <taxon>Hortaea</taxon>
    </lineage>
</organism>
<proteinExistence type="predicted"/>
<feature type="compositionally biased region" description="Acidic residues" evidence="2">
    <location>
        <begin position="853"/>
        <end position="863"/>
    </location>
</feature>
<feature type="region of interest" description="Disordered" evidence="2">
    <location>
        <begin position="749"/>
        <end position="770"/>
    </location>
</feature>
<reference evidence="4 5" key="1">
    <citation type="submission" date="2017-01" db="EMBL/GenBank/DDBJ databases">
        <title>The recent genome duplication of the halophilic yeast Hortaea werneckii: insights from long-read sequencing.</title>
        <authorList>
            <person name="Sinha S."/>
            <person name="Flibotte S."/>
            <person name="Neira M."/>
            <person name="Lenassi M."/>
            <person name="Gostincar C."/>
            <person name="Stajich J.E."/>
            <person name="Nislow C.E."/>
        </authorList>
    </citation>
    <scope>NUCLEOTIDE SEQUENCE [LARGE SCALE GENOMIC DNA]</scope>
    <source>
        <strain evidence="4 5">EXF-2000</strain>
    </source>
</reference>
<dbReference type="PROSITE" id="PS50089">
    <property type="entry name" value="ZF_RING_2"/>
    <property type="match status" value="1"/>
</dbReference>
<dbReference type="Proteomes" id="UP000194280">
    <property type="component" value="Unassembled WGS sequence"/>
</dbReference>
<keyword evidence="5" id="KW-1185">Reference proteome</keyword>
<accession>A0A1Z5TC65</accession>
<feature type="domain" description="RING-type" evidence="3">
    <location>
        <begin position="886"/>
        <end position="935"/>
    </location>
</feature>
<keyword evidence="1" id="KW-0863">Zinc-finger</keyword>
<dbReference type="InterPro" id="IPR001841">
    <property type="entry name" value="Znf_RING"/>
</dbReference>
<evidence type="ECO:0000313" key="4">
    <source>
        <dbReference type="EMBL" id="OTA33627.1"/>
    </source>
</evidence>
<dbReference type="SMART" id="SM00184">
    <property type="entry name" value="RING"/>
    <property type="match status" value="1"/>
</dbReference>
<evidence type="ECO:0000313" key="5">
    <source>
        <dbReference type="Proteomes" id="UP000194280"/>
    </source>
</evidence>
<gene>
    <name evidence="4" type="ORF">BTJ68_08224</name>
</gene>
<evidence type="ECO:0000259" key="3">
    <source>
        <dbReference type="PROSITE" id="PS50089"/>
    </source>
</evidence>
<evidence type="ECO:0000256" key="2">
    <source>
        <dbReference type="SAM" id="MobiDB-lite"/>
    </source>
</evidence>
<dbReference type="SUPFAM" id="SSF57850">
    <property type="entry name" value="RING/U-box"/>
    <property type="match status" value="1"/>
</dbReference>
<keyword evidence="1" id="KW-0479">Metal-binding</keyword>
<sequence>MGTLTAGQPRLAEYCEHKLPTSCRLTSIHNCCACADERGYSAAYPTYIDGVGFVPRGTRWQRYCWFCKEFWENRVRASGLRPAQTRIPEVPDQREFLDRWYEFHQGYRTVTKEDGSEERVAVLGEDFREVSPGYLPRTLEELRAGRAANDMAEQPRQQQNREEPEDSGPSLEDTLDQMFQAASLEEDQPSRRRERSNLVERVPDEALAPVMNEEENERNRRLMRSTNVHAQAMTASGSRNRDYQNRRIAALRRELHRMRNGIERVITGLRDLGENVPDSSEANGRLTELGRTLDNIDDAPTQQEAELAINSVNTLTNQTDASQSDRTLASIQTRIDAARQQVNEARRNRDQAATELDASEQEFRTSQQRLQQLQREQRTTENYLRLFGTREEMLEQGEQYESPIGGMFSRAMERFRAAEDVRRDERTLRRVLADEATAGTEEHTGRLPGLDARQRDVWGVPVQTQPHALSGEGEDDGSQEPRGELEEYYALLRQQGWNQQVSEPERVPQLQDGARGEGNNSSNPASDNFPRNMLNAVAAQRERNESTEDPSTNNDSQVAELPASQPEAAVMAHDRDADIDHLLLSTPRSYDSMPGRVWSLNEMQGIMVRRGTIGLTVDDERRIDETLNNLEIVWRSGLPTARLLRQRRIGMRPSLQHNTTSDDVTQRTCNAEIMAEAFQMSSEVRRRAPQLNAAEQLRMLYRLQASDRTMADYDILQRMLDDPETVELASRVHEQTSLGDAIDISNARQSALEHRRQDAARQGDHSRQELNAQRRATQALAVAAGRTAMRAGPATLLEQMADRDEETRVAYDRLRQNGFAPEGDSSMAQMLRRTMYRPLNLADYGDLGSPSNSDEEEEDEEQGLDARDTGRPEPKTEEEMMLSMECRVCYTQLAEIACLPCGHLVMCKWCSDQHSPVMPHDRTRPRRAAGCPVCRKGIRQKVKVFRA</sequence>
<feature type="region of interest" description="Disordered" evidence="2">
    <location>
        <begin position="434"/>
        <end position="457"/>
    </location>
</feature>
<dbReference type="VEuPathDB" id="FungiDB:BTJ68_08224"/>
<keyword evidence="1" id="KW-0862">Zinc</keyword>
<protein>
    <recommendedName>
        <fullName evidence="3">RING-type domain-containing protein</fullName>
    </recommendedName>
</protein>
<evidence type="ECO:0000256" key="1">
    <source>
        <dbReference type="PROSITE-ProRule" id="PRU00175"/>
    </source>
</evidence>
<dbReference type="InterPro" id="IPR013083">
    <property type="entry name" value="Znf_RING/FYVE/PHD"/>
</dbReference>
<feature type="compositionally biased region" description="Basic and acidic residues" evidence="2">
    <location>
        <begin position="864"/>
        <end position="878"/>
    </location>
</feature>
<comment type="caution">
    <text evidence="4">The sequence shown here is derived from an EMBL/GenBank/DDBJ whole genome shotgun (WGS) entry which is preliminary data.</text>
</comment>
<dbReference type="InParanoid" id="A0A1Z5TC65"/>
<dbReference type="AlphaFoldDB" id="A0A1Z5TC65"/>
<dbReference type="OrthoDB" id="1711136at2759"/>
<feature type="region of interest" description="Disordered" evidence="2">
    <location>
        <begin position="497"/>
        <end position="566"/>
    </location>
</feature>